<dbReference type="Gene3D" id="3.40.50.300">
    <property type="entry name" value="P-loop containing nucleotide triphosphate hydrolases"/>
    <property type="match status" value="1"/>
</dbReference>
<dbReference type="STRING" id="1429043.X474_03695"/>
<dbReference type="InterPro" id="IPR020568">
    <property type="entry name" value="Ribosomal_Su5_D2-typ_SF"/>
</dbReference>
<dbReference type="NCBIfam" id="TIGR00368">
    <property type="entry name" value="YifB family Mg chelatase-like AAA ATPase"/>
    <property type="match status" value="1"/>
</dbReference>
<dbReference type="InterPro" id="IPR000523">
    <property type="entry name" value="Mg_chelatse_chII-like_cat_dom"/>
</dbReference>
<accession>A0A0D2JHP6</accession>
<evidence type="ECO:0000259" key="4">
    <source>
        <dbReference type="SMART" id="SM00382"/>
    </source>
</evidence>
<evidence type="ECO:0000313" key="6">
    <source>
        <dbReference type="Proteomes" id="UP000032233"/>
    </source>
</evidence>
<dbReference type="SMART" id="SM00382">
    <property type="entry name" value="AAA"/>
    <property type="match status" value="1"/>
</dbReference>
<dbReference type="Pfam" id="PF13541">
    <property type="entry name" value="ChlI"/>
    <property type="match status" value="1"/>
</dbReference>
<comment type="similarity">
    <text evidence="1">Belongs to the Mg-chelatase subunits D/I family. ComM subfamily.</text>
</comment>
<dbReference type="Pfam" id="PF01078">
    <property type="entry name" value="Mg_chelatase"/>
    <property type="match status" value="1"/>
</dbReference>
<proteinExistence type="inferred from homology"/>
<dbReference type="GO" id="GO:0003677">
    <property type="term" value="F:DNA binding"/>
    <property type="evidence" value="ECO:0007669"/>
    <property type="project" value="InterPro"/>
</dbReference>
<evidence type="ECO:0000256" key="2">
    <source>
        <dbReference type="ARBA" id="ARBA00022741"/>
    </source>
</evidence>
<dbReference type="InterPro" id="IPR004482">
    <property type="entry name" value="Mg_chelat-rel"/>
</dbReference>
<dbReference type="InParanoid" id="A0A0D2JHP6"/>
<dbReference type="PRINTS" id="PR01657">
    <property type="entry name" value="MCMFAMILY"/>
</dbReference>
<evidence type="ECO:0000256" key="1">
    <source>
        <dbReference type="ARBA" id="ARBA00006354"/>
    </source>
</evidence>
<dbReference type="PANTHER" id="PTHR32039:SF7">
    <property type="entry name" value="COMPETENCE PROTEIN COMM"/>
    <property type="match status" value="1"/>
</dbReference>
<sequence length="507" mass="54181">MLASVNSLAVLGVDAFAVYVEVDLAPGLPAFNTVGLPEGAVRESKERVRAALTNSGFSLPVNRITVNLAPANVRKEGSGFDLPIALGILAASGVIPARSLEKVAVVGELALDGGLRPVRGCLPMAVTAARLGFEHMILPKVNAPEASVVEGVYVLGAESLTQVVEHLLEREKLNPVVSDPHLLAGTENYDLDMQDVRGQEQAKRALTIAAAGGHNILMVGSPGSGKTMLAKRLATILPPLSFEEAVEVTQVASVAGTLEDDQALVTRRPFRAPHHTISYAGLVGGGSFPRPGEVSLAHHGVLFLDELPEFKKSVLEVMRQPLESGEVVVTRAAASVCFPARFMLVAAMNPCPCGYYGDPNRACTCSPGRVQEYRNRVSGPLLDRIDLQVEVPAVPFKDLNTKTCGPTSAEYTEQVLEARGIQQKRLAAEGVFCNAQMNTRLTRKHCRLTSDGIKVLEMAMDRFKLSARAYGRILKIARTIADLAGAKDIGLSHVSEAISYRSLDRGI</sequence>
<protein>
    <submittedName>
        <fullName evidence="5">Magnesium chelatase</fullName>
    </submittedName>
</protein>
<dbReference type="Proteomes" id="UP000032233">
    <property type="component" value="Unassembled WGS sequence"/>
</dbReference>
<dbReference type="GO" id="GO:0005524">
    <property type="term" value="F:ATP binding"/>
    <property type="evidence" value="ECO:0007669"/>
    <property type="project" value="UniProtKB-KW"/>
</dbReference>
<dbReference type="InterPro" id="IPR025158">
    <property type="entry name" value="Mg_chelat-rel_C"/>
</dbReference>
<keyword evidence="6" id="KW-1185">Reference proteome</keyword>
<dbReference type="PATRIC" id="fig|1429043.3.peg.783"/>
<dbReference type="InterPro" id="IPR045006">
    <property type="entry name" value="CHLI-like"/>
</dbReference>
<dbReference type="Gene3D" id="3.30.230.10">
    <property type="match status" value="1"/>
</dbReference>
<reference evidence="5 6" key="1">
    <citation type="submission" date="2013-11" db="EMBL/GenBank/DDBJ databases">
        <title>Metagenomic analysis of a methanogenic consortium involved in long chain n-alkane degradation.</title>
        <authorList>
            <person name="Davidova I.A."/>
            <person name="Callaghan A.V."/>
            <person name="Wawrik B."/>
            <person name="Pruitt S."/>
            <person name="Marks C."/>
            <person name="Duncan K.E."/>
            <person name="Suflita J.M."/>
        </authorList>
    </citation>
    <scope>NUCLEOTIDE SEQUENCE [LARGE SCALE GENOMIC DNA]</scope>
    <source>
        <strain evidence="5 6">SPR</strain>
    </source>
</reference>
<dbReference type="FunCoup" id="A0A0D2JHP6">
    <property type="interactions" value="323"/>
</dbReference>
<dbReference type="InterPro" id="IPR014721">
    <property type="entry name" value="Ribsml_uS5_D2-typ_fold_subgr"/>
</dbReference>
<dbReference type="InterPro" id="IPR027417">
    <property type="entry name" value="P-loop_NTPase"/>
</dbReference>
<evidence type="ECO:0000256" key="3">
    <source>
        <dbReference type="ARBA" id="ARBA00022840"/>
    </source>
</evidence>
<dbReference type="Pfam" id="PF13335">
    <property type="entry name" value="Mg_chelatase_C"/>
    <property type="match status" value="1"/>
</dbReference>
<dbReference type="SUPFAM" id="SSF54211">
    <property type="entry name" value="Ribosomal protein S5 domain 2-like"/>
    <property type="match status" value="1"/>
</dbReference>
<dbReference type="PANTHER" id="PTHR32039">
    <property type="entry name" value="MAGNESIUM-CHELATASE SUBUNIT CHLI"/>
    <property type="match status" value="1"/>
</dbReference>
<name>A0A0D2JHP6_9BACT</name>
<dbReference type="InterPro" id="IPR001208">
    <property type="entry name" value="MCM_dom"/>
</dbReference>
<dbReference type="AlphaFoldDB" id="A0A0D2JHP6"/>
<keyword evidence="2" id="KW-0547">Nucleotide-binding</keyword>
<feature type="domain" description="AAA+ ATPase" evidence="4">
    <location>
        <begin position="212"/>
        <end position="395"/>
    </location>
</feature>
<organism evidence="5 6">
    <name type="scientific">Dethiosulfatarculus sandiegensis</name>
    <dbReference type="NCBI Taxonomy" id="1429043"/>
    <lineage>
        <taxon>Bacteria</taxon>
        <taxon>Pseudomonadati</taxon>
        <taxon>Thermodesulfobacteriota</taxon>
        <taxon>Desulfarculia</taxon>
        <taxon>Desulfarculales</taxon>
        <taxon>Desulfarculaceae</taxon>
        <taxon>Dethiosulfatarculus</taxon>
    </lineage>
</organism>
<dbReference type="EMBL" id="AZAC01000003">
    <property type="protein sequence ID" value="KIX15281.1"/>
    <property type="molecule type" value="Genomic_DNA"/>
</dbReference>
<gene>
    <name evidence="5" type="ORF">X474_03695</name>
</gene>
<comment type="caution">
    <text evidence="5">The sequence shown here is derived from an EMBL/GenBank/DDBJ whole genome shotgun (WGS) entry which is preliminary data.</text>
</comment>
<dbReference type="SUPFAM" id="SSF52540">
    <property type="entry name" value="P-loop containing nucleoside triphosphate hydrolases"/>
    <property type="match status" value="1"/>
</dbReference>
<dbReference type="OrthoDB" id="9813147at2"/>
<evidence type="ECO:0000313" key="5">
    <source>
        <dbReference type="EMBL" id="KIX15281.1"/>
    </source>
</evidence>
<dbReference type="RefSeq" id="WP_044346748.1">
    <property type="nucleotide sequence ID" value="NZ_AZAC01000003.1"/>
</dbReference>
<keyword evidence="3" id="KW-0067">ATP-binding</keyword>
<dbReference type="InterPro" id="IPR003593">
    <property type="entry name" value="AAA+_ATPase"/>
</dbReference>